<accession>A0A0C9XR21</accession>
<sequence>MRSLELTDKVLMDMPLGRACADICSDGTSSCLLILTSVLQTSLVQDPQSCTDGYNGEQYNPHPSSTLFRNSRSIFKLRIVIFCEEVEQQGSLFCELLHLDPRLVITPLGRPPKISIKHMDTRRPSYIPGEGCSIWESSHHQWKHCVTQPSSVLESLYATVLDLDRRIRDFLIPALLRYGETQSSSIVLQKASLGTTLVDDRCFISLKSYAIELLPFFFAAIGRFSAML</sequence>
<dbReference type="EMBL" id="KN838573">
    <property type="protein sequence ID" value="KIK04109.1"/>
    <property type="molecule type" value="Genomic_DNA"/>
</dbReference>
<proteinExistence type="predicted"/>
<evidence type="ECO:0000313" key="2">
    <source>
        <dbReference type="Proteomes" id="UP000054477"/>
    </source>
</evidence>
<dbReference type="OrthoDB" id="424974at2759"/>
<protein>
    <submittedName>
        <fullName evidence="1">Uncharacterized protein</fullName>
    </submittedName>
</protein>
<dbReference type="HOGENOM" id="CLU_1214938_0_0_1"/>
<dbReference type="AlphaFoldDB" id="A0A0C9XR21"/>
<reference evidence="1 2" key="1">
    <citation type="submission" date="2014-04" db="EMBL/GenBank/DDBJ databases">
        <authorList>
            <consortium name="DOE Joint Genome Institute"/>
            <person name="Kuo A."/>
            <person name="Kohler A."/>
            <person name="Nagy L.G."/>
            <person name="Floudas D."/>
            <person name="Copeland A."/>
            <person name="Barry K.W."/>
            <person name="Cichocki N."/>
            <person name="Veneault-Fourrey C."/>
            <person name="LaButti K."/>
            <person name="Lindquist E.A."/>
            <person name="Lipzen A."/>
            <person name="Lundell T."/>
            <person name="Morin E."/>
            <person name="Murat C."/>
            <person name="Sun H."/>
            <person name="Tunlid A."/>
            <person name="Henrissat B."/>
            <person name="Grigoriev I.V."/>
            <person name="Hibbett D.S."/>
            <person name="Martin F."/>
            <person name="Nordberg H.P."/>
            <person name="Cantor M.N."/>
            <person name="Hua S.X."/>
        </authorList>
    </citation>
    <scope>NUCLEOTIDE SEQUENCE [LARGE SCALE GENOMIC DNA]</scope>
    <source>
        <strain evidence="1 2">LaAM-08-1</strain>
    </source>
</reference>
<keyword evidence="2" id="KW-1185">Reference proteome</keyword>
<reference evidence="2" key="2">
    <citation type="submission" date="2015-01" db="EMBL/GenBank/DDBJ databases">
        <title>Evolutionary Origins and Diversification of the Mycorrhizal Mutualists.</title>
        <authorList>
            <consortium name="DOE Joint Genome Institute"/>
            <consortium name="Mycorrhizal Genomics Consortium"/>
            <person name="Kohler A."/>
            <person name="Kuo A."/>
            <person name="Nagy L.G."/>
            <person name="Floudas D."/>
            <person name="Copeland A."/>
            <person name="Barry K.W."/>
            <person name="Cichocki N."/>
            <person name="Veneault-Fourrey C."/>
            <person name="LaButti K."/>
            <person name="Lindquist E.A."/>
            <person name="Lipzen A."/>
            <person name="Lundell T."/>
            <person name="Morin E."/>
            <person name="Murat C."/>
            <person name="Riley R."/>
            <person name="Ohm R."/>
            <person name="Sun H."/>
            <person name="Tunlid A."/>
            <person name="Henrissat B."/>
            <person name="Grigoriev I.V."/>
            <person name="Hibbett D.S."/>
            <person name="Martin F."/>
        </authorList>
    </citation>
    <scope>NUCLEOTIDE SEQUENCE [LARGE SCALE GENOMIC DNA]</scope>
    <source>
        <strain evidence="2">LaAM-08-1</strain>
    </source>
</reference>
<dbReference type="Proteomes" id="UP000054477">
    <property type="component" value="Unassembled WGS sequence"/>
</dbReference>
<gene>
    <name evidence="1" type="ORF">K443DRAFT_437751</name>
</gene>
<organism evidence="1 2">
    <name type="scientific">Laccaria amethystina LaAM-08-1</name>
    <dbReference type="NCBI Taxonomy" id="1095629"/>
    <lineage>
        <taxon>Eukaryota</taxon>
        <taxon>Fungi</taxon>
        <taxon>Dikarya</taxon>
        <taxon>Basidiomycota</taxon>
        <taxon>Agaricomycotina</taxon>
        <taxon>Agaricomycetes</taxon>
        <taxon>Agaricomycetidae</taxon>
        <taxon>Agaricales</taxon>
        <taxon>Agaricineae</taxon>
        <taxon>Hydnangiaceae</taxon>
        <taxon>Laccaria</taxon>
    </lineage>
</organism>
<name>A0A0C9XR21_9AGAR</name>
<evidence type="ECO:0000313" key="1">
    <source>
        <dbReference type="EMBL" id="KIK04109.1"/>
    </source>
</evidence>
<dbReference type="STRING" id="1095629.A0A0C9XR21"/>